<evidence type="ECO:0000313" key="2">
    <source>
        <dbReference type="EMBL" id="ORE19933.1"/>
    </source>
</evidence>
<proteinExistence type="predicted"/>
<accession>A0A1X0S6J7</accession>
<gene>
    <name evidence="2" type="ORF">BCV71DRAFT_94314</name>
</gene>
<organism evidence="2 3">
    <name type="scientific">Rhizopus microsporus</name>
    <dbReference type="NCBI Taxonomy" id="58291"/>
    <lineage>
        <taxon>Eukaryota</taxon>
        <taxon>Fungi</taxon>
        <taxon>Fungi incertae sedis</taxon>
        <taxon>Mucoromycota</taxon>
        <taxon>Mucoromycotina</taxon>
        <taxon>Mucoromycetes</taxon>
        <taxon>Mucorales</taxon>
        <taxon>Mucorineae</taxon>
        <taxon>Rhizopodaceae</taxon>
        <taxon>Rhizopus</taxon>
    </lineage>
</organism>
<keyword evidence="1" id="KW-1133">Transmembrane helix</keyword>
<dbReference type="EMBL" id="KV921302">
    <property type="protein sequence ID" value="ORE19933.1"/>
    <property type="molecule type" value="Genomic_DNA"/>
</dbReference>
<keyword evidence="1" id="KW-0472">Membrane</keyword>
<dbReference type="Proteomes" id="UP000242381">
    <property type="component" value="Unassembled WGS sequence"/>
</dbReference>
<sequence>MTQKRTFLKIIPTIFPNRPVGQLNEKHKERLIIFFDVKASATIQDAVNDLIKGFTGLDITNSWILTYSIFLSLLPLYFSIYNCHHGSNQK</sequence>
<evidence type="ECO:0000313" key="3">
    <source>
        <dbReference type="Proteomes" id="UP000242381"/>
    </source>
</evidence>
<feature type="transmembrane region" description="Helical" evidence="1">
    <location>
        <begin position="64"/>
        <end position="83"/>
    </location>
</feature>
<protein>
    <submittedName>
        <fullName evidence="2">Uncharacterized protein</fullName>
    </submittedName>
</protein>
<reference evidence="2 3" key="1">
    <citation type="journal article" date="2016" name="Proc. Natl. Acad. Sci. U.S.A.">
        <title>Lipid metabolic changes in an early divergent fungus govern the establishment of a mutualistic symbiosis with endobacteria.</title>
        <authorList>
            <person name="Lastovetsky O.A."/>
            <person name="Gaspar M.L."/>
            <person name="Mondo S.J."/>
            <person name="LaButti K.M."/>
            <person name="Sandor L."/>
            <person name="Grigoriev I.V."/>
            <person name="Henry S.A."/>
            <person name="Pawlowska T.E."/>
        </authorList>
    </citation>
    <scope>NUCLEOTIDE SEQUENCE [LARGE SCALE GENOMIC DNA]</scope>
    <source>
        <strain evidence="2 3">ATCC 11559</strain>
    </source>
</reference>
<evidence type="ECO:0000256" key="1">
    <source>
        <dbReference type="SAM" id="Phobius"/>
    </source>
</evidence>
<keyword evidence="1" id="KW-0812">Transmembrane</keyword>
<dbReference type="AlphaFoldDB" id="A0A1X0S6J7"/>
<name>A0A1X0S6J7_RHIZD</name>